<dbReference type="InterPro" id="IPR050951">
    <property type="entry name" value="Retrovirus_Pol_polyprotein"/>
</dbReference>
<evidence type="ECO:0000313" key="4">
    <source>
        <dbReference type="EMBL" id="VDD78534.1"/>
    </source>
</evidence>
<dbReference type="PANTHER" id="PTHR37984:SF5">
    <property type="entry name" value="PROTEIN NYNRIN-LIKE"/>
    <property type="match status" value="1"/>
</dbReference>
<reference evidence="4 5" key="2">
    <citation type="submission" date="2018-10" db="EMBL/GenBank/DDBJ databases">
        <authorList>
            <consortium name="Pathogen Informatics"/>
        </authorList>
    </citation>
    <scope>NUCLEOTIDE SEQUENCE [LARGE SCALE GENOMIC DNA]</scope>
</reference>
<evidence type="ECO:0000313" key="6">
    <source>
        <dbReference type="WBParaSite" id="MCOS_0000453601-mRNA-1"/>
    </source>
</evidence>
<dbReference type="OrthoDB" id="5807442at2759"/>
<dbReference type="InterPro" id="IPR043502">
    <property type="entry name" value="DNA/RNA_pol_sf"/>
</dbReference>
<dbReference type="InterPro" id="IPR041577">
    <property type="entry name" value="RT_RNaseH_2"/>
</dbReference>
<keyword evidence="5" id="KW-1185">Reference proteome</keyword>
<gene>
    <name evidence="4" type="ORF">MCOS_LOCUS4537</name>
</gene>
<dbReference type="EMBL" id="UXSR01001830">
    <property type="protein sequence ID" value="VDD78534.1"/>
    <property type="molecule type" value="Genomic_DNA"/>
</dbReference>
<evidence type="ECO:0000256" key="1">
    <source>
        <dbReference type="ARBA" id="ARBA00023268"/>
    </source>
</evidence>
<evidence type="ECO:0000313" key="5">
    <source>
        <dbReference type="Proteomes" id="UP000267029"/>
    </source>
</evidence>
<evidence type="ECO:0000256" key="2">
    <source>
        <dbReference type="SAM" id="MobiDB-lite"/>
    </source>
</evidence>
<dbReference type="AlphaFoldDB" id="A0A0R3UC88"/>
<dbReference type="InterPro" id="IPR043128">
    <property type="entry name" value="Rev_trsase/Diguanyl_cyclase"/>
</dbReference>
<feature type="region of interest" description="Disordered" evidence="2">
    <location>
        <begin position="17"/>
        <end position="40"/>
    </location>
</feature>
<dbReference type="WBParaSite" id="MCOS_0000453601-mRNA-1">
    <property type="protein sequence ID" value="MCOS_0000453601-mRNA-1"/>
    <property type="gene ID" value="MCOS_0000453601"/>
</dbReference>
<evidence type="ECO:0000259" key="3">
    <source>
        <dbReference type="Pfam" id="PF17919"/>
    </source>
</evidence>
<reference evidence="6" key="1">
    <citation type="submission" date="2017-02" db="UniProtKB">
        <authorList>
            <consortium name="WormBaseParasite"/>
        </authorList>
    </citation>
    <scope>IDENTIFICATION</scope>
</reference>
<sequence>MGDKGMEQLLERLVSMLADRQSPQAAPDSTPSIDGPTNSISEFSCDPENGITFKSCKYLGFIFNDSGRHPDSENIRAIQQMPTPKDVPSLRSFLGLISYYSAFLPSIHDVRPSLNHLLRKDVPWVWSNECEAAFCQHKSMLSSDLLLTHYDPSLPIVAAAYASAKGTGAVIVHVFLDGTENAIIHASRSPTKTEQRHRQIENNAIALIFAIRRFHKPHL</sequence>
<organism evidence="6">
    <name type="scientific">Mesocestoides corti</name>
    <name type="common">Flatworm</name>
    <dbReference type="NCBI Taxonomy" id="53468"/>
    <lineage>
        <taxon>Eukaryota</taxon>
        <taxon>Metazoa</taxon>
        <taxon>Spiralia</taxon>
        <taxon>Lophotrochozoa</taxon>
        <taxon>Platyhelminthes</taxon>
        <taxon>Cestoda</taxon>
        <taxon>Eucestoda</taxon>
        <taxon>Cyclophyllidea</taxon>
        <taxon>Mesocestoididae</taxon>
        <taxon>Mesocestoides</taxon>
    </lineage>
</organism>
<dbReference type="FunFam" id="3.30.70.270:FF:000020">
    <property type="entry name" value="Transposon Tf2-6 polyprotein-like Protein"/>
    <property type="match status" value="1"/>
</dbReference>
<dbReference type="Proteomes" id="UP000267029">
    <property type="component" value="Unassembled WGS sequence"/>
</dbReference>
<dbReference type="Gene3D" id="3.30.70.270">
    <property type="match status" value="1"/>
</dbReference>
<proteinExistence type="predicted"/>
<dbReference type="GO" id="GO:0003824">
    <property type="term" value="F:catalytic activity"/>
    <property type="evidence" value="ECO:0007669"/>
    <property type="project" value="UniProtKB-KW"/>
</dbReference>
<dbReference type="STRING" id="53468.A0A0R3UC88"/>
<accession>A0A0R3UC88</accession>
<dbReference type="SUPFAM" id="SSF56672">
    <property type="entry name" value="DNA/RNA polymerases"/>
    <property type="match status" value="1"/>
</dbReference>
<feature type="compositionally biased region" description="Polar residues" evidence="2">
    <location>
        <begin position="21"/>
        <end position="40"/>
    </location>
</feature>
<dbReference type="Pfam" id="PF17919">
    <property type="entry name" value="RT_RNaseH_2"/>
    <property type="match status" value="1"/>
</dbReference>
<name>A0A0R3UC88_MESCO</name>
<dbReference type="PANTHER" id="PTHR37984">
    <property type="entry name" value="PROTEIN CBG26694"/>
    <property type="match status" value="1"/>
</dbReference>
<keyword evidence="1" id="KW-0511">Multifunctional enzyme</keyword>
<protein>
    <submittedName>
        <fullName evidence="6">RT_RNaseH_2 domain-containing protein</fullName>
    </submittedName>
</protein>
<feature type="domain" description="Reverse transcriptase/retrotransposon-derived protein RNase H-like" evidence="3">
    <location>
        <begin position="126"/>
        <end position="216"/>
    </location>
</feature>